<gene>
    <name evidence="1" type="primary">yfkC</name>
    <name evidence="1" type="ORF">FVB9532_01463</name>
</gene>
<sequence>MLVASLIAENLNDTQQTLRYVIYGIVGIIVTFWVAFFLIKKIGKDPRNILPVNFAKNIQIPLLLFLVAIVLWIGKASNYFPDKDFEYVAKHLITILLVISFTWILILLLKVFKKRLLSKYDVSREDNLKARKVYTQFTILENIIIFILIILAIGIILMSFESIRNIGVSLLTSAGIAGIIVGLAAQKAIATLLAGIQIAITQPIRLDDAVIVEGEWGWIEEIALTYVVVRIWDKRRLVVPSTYFIENTFQNWTRTTSDIMGTVFLYTDYDISVDDLREELTRLLEGSPLWDGKVNVLQVTNATEKSMELRALVSSKNSPTNWDLRVYIREKMIKFIKENYPKSLPRTRIVFENNDSSDSSDIKKDSSKNDE</sequence>
<accession>A0AC61Y716</accession>
<reference evidence="1" key="1">
    <citation type="submission" date="2019-09" db="EMBL/GenBank/DDBJ databases">
        <authorList>
            <person name="Rodrigo-Torres L."/>
            <person name="Arahal R. D."/>
            <person name="Lucena T."/>
        </authorList>
    </citation>
    <scope>NUCLEOTIDE SEQUENCE</scope>
    <source>
        <strain evidence="1">ISS653</strain>
    </source>
</reference>
<protein>
    <submittedName>
        <fullName evidence="1">MscS family protein YfkC</fullName>
    </submittedName>
</protein>
<proteinExistence type="predicted"/>
<evidence type="ECO:0000313" key="1">
    <source>
        <dbReference type="EMBL" id="VVV00198.1"/>
    </source>
</evidence>
<evidence type="ECO:0000313" key="2">
    <source>
        <dbReference type="Proteomes" id="UP000356253"/>
    </source>
</evidence>
<name>A0AC61Y716_9FLAO</name>
<organism evidence="1 2">
    <name type="scientific">Mesonia oceanica</name>
    <dbReference type="NCBI Taxonomy" id="2687242"/>
    <lineage>
        <taxon>Bacteria</taxon>
        <taxon>Pseudomonadati</taxon>
        <taxon>Bacteroidota</taxon>
        <taxon>Flavobacteriia</taxon>
        <taxon>Flavobacteriales</taxon>
        <taxon>Flavobacteriaceae</taxon>
        <taxon>Mesonia</taxon>
    </lineage>
</organism>
<dbReference type="EMBL" id="CABVMM010000005">
    <property type="protein sequence ID" value="VVV00198.1"/>
    <property type="molecule type" value="Genomic_DNA"/>
</dbReference>
<comment type="caution">
    <text evidence="1">The sequence shown here is derived from an EMBL/GenBank/DDBJ whole genome shotgun (WGS) entry which is preliminary data.</text>
</comment>
<keyword evidence="2" id="KW-1185">Reference proteome</keyword>
<dbReference type="Proteomes" id="UP000356253">
    <property type="component" value="Unassembled WGS sequence"/>
</dbReference>